<comment type="caution">
    <text evidence="1">The sequence shown here is derived from an EMBL/GenBank/DDBJ whole genome shotgun (WGS) entry which is preliminary data.</text>
</comment>
<dbReference type="Proteomes" id="UP001497623">
    <property type="component" value="Unassembled WGS sequence"/>
</dbReference>
<reference evidence="1 2" key="1">
    <citation type="submission" date="2024-05" db="EMBL/GenBank/DDBJ databases">
        <authorList>
            <person name="Wallberg A."/>
        </authorList>
    </citation>
    <scope>NUCLEOTIDE SEQUENCE [LARGE SCALE GENOMIC DNA]</scope>
</reference>
<accession>A0AAV2S3H4</accession>
<protein>
    <submittedName>
        <fullName evidence="1">Uncharacterized protein</fullName>
    </submittedName>
</protein>
<name>A0AAV2S3H4_MEGNR</name>
<gene>
    <name evidence="1" type="ORF">MNOR_LOCUS32720</name>
</gene>
<evidence type="ECO:0000313" key="2">
    <source>
        <dbReference type="Proteomes" id="UP001497623"/>
    </source>
</evidence>
<evidence type="ECO:0000313" key="1">
    <source>
        <dbReference type="EMBL" id="CAL4161979.1"/>
    </source>
</evidence>
<proteinExistence type="predicted"/>
<dbReference type="EMBL" id="CAXKWB010045112">
    <property type="protein sequence ID" value="CAL4161979.1"/>
    <property type="molecule type" value="Genomic_DNA"/>
</dbReference>
<feature type="non-terminal residue" evidence="1">
    <location>
        <position position="1"/>
    </location>
</feature>
<dbReference type="AlphaFoldDB" id="A0AAV2S3H4"/>
<sequence length="194" mass="21679">KNVCEYQRVELVYFHGHNNCSDNDTDCITTVEFRTESTSNVSLQNQTVTIFACCPGWARFNGSMEPDNVTSTEYGTQPGINDSSEGCIEKASSETRYNDYGDLVSWGDDDYLDLSEENLVLNDKNVKPPEGDKIDSNSNENLFDIAEYVSDSADISNTIHPKHKTKINSFSKSAFEKNGVQFDEGHKSSKSKTK</sequence>
<feature type="non-terminal residue" evidence="1">
    <location>
        <position position="194"/>
    </location>
</feature>
<organism evidence="1 2">
    <name type="scientific">Meganyctiphanes norvegica</name>
    <name type="common">Northern krill</name>
    <name type="synonym">Thysanopoda norvegica</name>
    <dbReference type="NCBI Taxonomy" id="48144"/>
    <lineage>
        <taxon>Eukaryota</taxon>
        <taxon>Metazoa</taxon>
        <taxon>Ecdysozoa</taxon>
        <taxon>Arthropoda</taxon>
        <taxon>Crustacea</taxon>
        <taxon>Multicrustacea</taxon>
        <taxon>Malacostraca</taxon>
        <taxon>Eumalacostraca</taxon>
        <taxon>Eucarida</taxon>
        <taxon>Euphausiacea</taxon>
        <taxon>Euphausiidae</taxon>
        <taxon>Meganyctiphanes</taxon>
    </lineage>
</organism>
<keyword evidence="2" id="KW-1185">Reference proteome</keyword>